<organism evidence="1">
    <name type="scientific">marine sediment metagenome</name>
    <dbReference type="NCBI Taxonomy" id="412755"/>
    <lineage>
        <taxon>unclassified sequences</taxon>
        <taxon>metagenomes</taxon>
        <taxon>ecological metagenomes</taxon>
    </lineage>
</organism>
<reference evidence="1" key="1">
    <citation type="journal article" date="2015" name="Nature">
        <title>Complex archaea that bridge the gap between prokaryotes and eukaryotes.</title>
        <authorList>
            <person name="Spang A."/>
            <person name="Saw J.H."/>
            <person name="Jorgensen S.L."/>
            <person name="Zaremba-Niedzwiedzka K."/>
            <person name="Martijn J."/>
            <person name="Lind A.E."/>
            <person name="van Eijk R."/>
            <person name="Schleper C."/>
            <person name="Guy L."/>
            <person name="Ettema T.J."/>
        </authorList>
    </citation>
    <scope>NUCLEOTIDE SEQUENCE</scope>
</reference>
<accession>A0A0F9B747</accession>
<proteinExistence type="predicted"/>
<protein>
    <submittedName>
        <fullName evidence="1">Uncharacterized protein</fullName>
    </submittedName>
</protein>
<dbReference type="EMBL" id="LAZR01039248">
    <property type="protein sequence ID" value="KKL17465.1"/>
    <property type="molecule type" value="Genomic_DNA"/>
</dbReference>
<gene>
    <name evidence="1" type="ORF">LCGC14_2485280</name>
</gene>
<comment type="caution">
    <text evidence="1">The sequence shown here is derived from an EMBL/GenBank/DDBJ whole genome shotgun (WGS) entry which is preliminary data.</text>
</comment>
<sequence>MAIATFQLDPNAQSYTDDQIVGKVNTASANITRASSVDAAARPIASGEVGATELAAGAVGNTELASTAAKDNLDALADTSRGYIKTDATTGEFPVISLQREADGKLGIDYDNVAI</sequence>
<name>A0A0F9B747_9ZZZZ</name>
<dbReference type="AlphaFoldDB" id="A0A0F9B747"/>
<evidence type="ECO:0000313" key="1">
    <source>
        <dbReference type="EMBL" id="KKL17465.1"/>
    </source>
</evidence>